<dbReference type="AlphaFoldDB" id="A0A0F9CPD0"/>
<accession>A0A0F9CPD0</accession>
<name>A0A0F9CPD0_9ZZZZ</name>
<proteinExistence type="predicted"/>
<sequence length="28" mass="3319">EVVSYPNRIKTRLEVIRYQLSVIGVEKE</sequence>
<evidence type="ECO:0000313" key="1">
    <source>
        <dbReference type="EMBL" id="KKK98471.1"/>
    </source>
</evidence>
<comment type="caution">
    <text evidence="1">The sequence shown here is derived from an EMBL/GenBank/DDBJ whole genome shotgun (WGS) entry which is preliminary data.</text>
</comment>
<protein>
    <submittedName>
        <fullName evidence="1">Uncharacterized protein</fullName>
    </submittedName>
</protein>
<dbReference type="EMBL" id="LAZR01045604">
    <property type="protein sequence ID" value="KKK98471.1"/>
    <property type="molecule type" value="Genomic_DNA"/>
</dbReference>
<feature type="non-terminal residue" evidence="1">
    <location>
        <position position="1"/>
    </location>
</feature>
<organism evidence="1">
    <name type="scientific">marine sediment metagenome</name>
    <dbReference type="NCBI Taxonomy" id="412755"/>
    <lineage>
        <taxon>unclassified sequences</taxon>
        <taxon>metagenomes</taxon>
        <taxon>ecological metagenomes</taxon>
    </lineage>
</organism>
<reference evidence="1" key="1">
    <citation type="journal article" date="2015" name="Nature">
        <title>Complex archaea that bridge the gap between prokaryotes and eukaryotes.</title>
        <authorList>
            <person name="Spang A."/>
            <person name="Saw J.H."/>
            <person name="Jorgensen S.L."/>
            <person name="Zaremba-Niedzwiedzka K."/>
            <person name="Martijn J."/>
            <person name="Lind A.E."/>
            <person name="van Eijk R."/>
            <person name="Schleper C."/>
            <person name="Guy L."/>
            <person name="Ettema T.J."/>
        </authorList>
    </citation>
    <scope>NUCLEOTIDE SEQUENCE</scope>
</reference>
<gene>
    <name evidence="1" type="ORF">LCGC14_2642430</name>
</gene>